<accession>A0A401G7V7</accession>
<dbReference type="GeneID" id="38775155"/>
<dbReference type="OrthoDB" id="3269308at2759"/>
<protein>
    <submittedName>
        <fullName evidence="1">Uncharacterized protein</fullName>
    </submittedName>
</protein>
<dbReference type="InParanoid" id="A0A401G7V7"/>
<reference evidence="1 2" key="1">
    <citation type="journal article" date="2018" name="Sci. Rep.">
        <title>Genome sequence of the cauliflower mushroom Sparassis crispa (Hanabiratake) and its association with beneficial usage.</title>
        <authorList>
            <person name="Kiyama R."/>
            <person name="Furutani Y."/>
            <person name="Kawaguchi K."/>
            <person name="Nakanishi T."/>
        </authorList>
    </citation>
    <scope>NUCLEOTIDE SEQUENCE [LARGE SCALE GENOMIC DNA]</scope>
</reference>
<organism evidence="1 2">
    <name type="scientific">Sparassis crispa</name>
    <dbReference type="NCBI Taxonomy" id="139825"/>
    <lineage>
        <taxon>Eukaryota</taxon>
        <taxon>Fungi</taxon>
        <taxon>Dikarya</taxon>
        <taxon>Basidiomycota</taxon>
        <taxon>Agaricomycotina</taxon>
        <taxon>Agaricomycetes</taxon>
        <taxon>Polyporales</taxon>
        <taxon>Sparassidaceae</taxon>
        <taxon>Sparassis</taxon>
    </lineage>
</organism>
<gene>
    <name evidence="1" type="ORF">SCP_0111210</name>
</gene>
<proteinExistence type="predicted"/>
<name>A0A401G7V7_9APHY</name>
<evidence type="ECO:0000313" key="1">
    <source>
        <dbReference type="EMBL" id="GBE78238.1"/>
    </source>
</evidence>
<comment type="caution">
    <text evidence="1">The sequence shown here is derived from an EMBL/GenBank/DDBJ whole genome shotgun (WGS) entry which is preliminary data.</text>
</comment>
<dbReference type="AlphaFoldDB" id="A0A401G7V7"/>
<evidence type="ECO:0000313" key="2">
    <source>
        <dbReference type="Proteomes" id="UP000287166"/>
    </source>
</evidence>
<dbReference type="Proteomes" id="UP000287166">
    <property type="component" value="Unassembled WGS sequence"/>
</dbReference>
<sequence length="161" mass="18176">MLHRSLDLYPLLIVDNKPATVWLVGEVDSSWFKLRGEPLAVVSIKIGSNTSDVLKVSRFQSTGSGEYASVEAFQDVFDADTKFGPRNTMRQMHATDIHKNDLVLVKCNVTRWRVDAKGKASYEKGWTKWRTGFELVTIARLYDGPQEIRAVVPRAEVSSFI</sequence>
<dbReference type="RefSeq" id="XP_027609151.1">
    <property type="nucleotide sequence ID" value="XM_027753350.1"/>
</dbReference>
<dbReference type="EMBL" id="BFAD01000001">
    <property type="protein sequence ID" value="GBE78238.1"/>
    <property type="molecule type" value="Genomic_DNA"/>
</dbReference>
<keyword evidence="2" id="KW-1185">Reference proteome</keyword>